<reference evidence="2" key="1">
    <citation type="journal article" date="2019" name="Int. J. Syst. Evol. Microbiol.">
        <title>The Global Catalogue of Microorganisms (GCM) 10K type strain sequencing project: providing services to taxonomists for standard genome sequencing and annotation.</title>
        <authorList>
            <consortium name="The Broad Institute Genomics Platform"/>
            <consortium name="The Broad Institute Genome Sequencing Center for Infectious Disease"/>
            <person name="Wu L."/>
            <person name="Ma J."/>
        </authorList>
    </citation>
    <scope>NUCLEOTIDE SEQUENCE [LARGE SCALE GENOMIC DNA]</scope>
    <source>
        <strain evidence="2">JCM 18302</strain>
    </source>
</reference>
<gene>
    <name evidence="1" type="ORF">GCM10023320_77810</name>
</gene>
<organism evidence="1 2">
    <name type="scientific">Pseudonocardia adelaidensis</name>
    <dbReference type="NCBI Taxonomy" id="648754"/>
    <lineage>
        <taxon>Bacteria</taxon>
        <taxon>Bacillati</taxon>
        <taxon>Actinomycetota</taxon>
        <taxon>Actinomycetes</taxon>
        <taxon>Pseudonocardiales</taxon>
        <taxon>Pseudonocardiaceae</taxon>
        <taxon>Pseudonocardia</taxon>
    </lineage>
</organism>
<comment type="caution">
    <text evidence="1">The sequence shown here is derived from an EMBL/GenBank/DDBJ whole genome shotgun (WGS) entry which is preliminary data.</text>
</comment>
<dbReference type="Proteomes" id="UP001500804">
    <property type="component" value="Unassembled WGS sequence"/>
</dbReference>
<evidence type="ECO:0000313" key="1">
    <source>
        <dbReference type="EMBL" id="GAA5140309.1"/>
    </source>
</evidence>
<dbReference type="EMBL" id="BAABJO010000047">
    <property type="protein sequence ID" value="GAA5140309.1"/>
    <property type="molecule type" value="Genomic_DNA"/>
</dbReference>
<protein>
    <submittedName>
        <fullName evidence="1">Uncharacterized protein</fullName>
    </submittedName>
</protein>
<keyword evidence="2" id="KW-1185">Reference proteome</keyword>
<evidence type="ECO:0000313" key="2">
    <source>
        <dbReference type="Proteomes" id="UP001500804"/>
    </source>
</evidence>
<name>A0ABP9P4V2_9PSEU</name>
<proteinExistence type="predicted"/>
<sequence length="138" mass="14838">MAAGVKGVVAKWLDDAYVPSMRAWVKARTRLTAEAVVGGVLGSLEQPDALILGRAGLCRLLVIVAAAVTVVQSGASTATVNESRVTGGYIRDCPAELTCRYQHTDCRNRFFELVRVGELCDCKAYVQEGPQDTPSDHQ</sequence>
<accession>A0ABP9P4V2</accession>